<evidence type="ECO:0000256" key="1">
    <source>
        <dbReference type="ARBA" id="ARBA00007867"/>
    </source>
</evidence>
<dbReference type="GO" id="GO:0008295">
    <property type="term" value="P:spermidine biosynthetic process"/>
    <property type="evidence" value="ECO:0007669"/>
    <property type="project" value="UniProtKB-UniRule"/>
</dbReference>
<name>A0A0L6VZN4_9FIRM</name>
<dbReference type="Pfam" id="PF01564">
    <property type="entry name" value="Spermine_synth"/>
    <property type="match status" value="1"/>
</dbReference>
<evidence type="ECO:0000256" key="4">
    <source>
        <dbReference type="HAMAP-Rule" id="MF_00198"/>
    </source>
</evidence>
<evidence type="ECO:0000256" key="5">
    <source>
        <dbReference type="PROSITE-ProRule" id="PRU00354"/>
    </source>
</evidence>
<sequence length="511" mass="56262">MSGIKHKKREKQQNIWCKNKGGWVLYITSIICGAILMSLEIIGGRLLSPFFGGSVYVWGSIISVFLIALSTGYYLGGVAADRKPSMAFLSGYIAVSGLLILFIPLLVFPLAQFAFSLGLGNFGALFVGMLLFFLPSLGLGMVSPYIIKLGMKESSRLGNLVGKFYAVSTIGSILGTLATTFVLIPWFGIKHIVFSLGIILVLLAAAILILQKLIPQGIFAICLLGLSLFGIALADPIAAESSQNAGLIYEKETMYNNISVEDYGERRYLMFNDTEQSVINKYKFGEHVWPYTKLMDAAMQYYRPDAKKVLVIGVGGGTVINGILAQKKDIAIDAVDIDPEVINVAHKYFNMPYTPRLRTAAVDGRSFLRDKRNRYDVIMVDAYNRSSIPFHLTTKEFFDEVAAALKPGGIVVFNIVSSIKGDYSPFFKSLLLTSKQVFPEFRVFQAEFDDPTEMDNLILVSSRDKLPSPGQLAGRPEYKGNIDLSEAILLTDDYAPVETLALKIMSDVTVD</sequence>
<evidence type="ECO:0000256" key="2">
    <source>
        <dbReference type="ARBA" id="ARBA00022679"/>
    </source>
</evidence>
<dbReference type="Proteomes" id="UP000037175">
    <property type="component" value="Unassembled WGS sequence"/>
</dbReference>
<reference evidence="8" key="1">
    <citation type="submission" date="2015-07" db="EMBL/GenBank/DDBJ databases">
        <title>Complete Genome of Thermincola ferriacetica strain Z-0001T.</title>
        <authorList>
            <person name="Lusk B."/>
            <person name="Badalamenti J.P."/>
            <person name="Parameswaran P."/>
            <person name="Bond D.R."/>
            <person name="Torres C.I."/>
        </authorList>
    </citation>
    <scope>NUCLEOTIDE SEQUENCE [LARGE SCALE GENOMIC DNA]</scope>
    <source>
        <strain evidence="8">Z-0001</strain>
    </source>
</reference>
<keyword evidence="4" id="KW-1133">Transmembrane helix</keyword>
<dbReference type="GO" id="GO:0010487">
    <property type="term" value="F:thermospermine synthase activity"/>
    <property type="evidence" value="ECO:0007669"/>
    <property type="project" value="TreeGrafter"/>
</dbReference>
<dbReference type="CDD" id="cd06174">
    <property type="entry name" value="MFS"/>
    <property type="match status" value="1"/>
</dbReference>
<feature type="transmembrane region" description="Helical" evidence="4">
    <location>
        <begin position="55"/>
        <end position="75"/>
    </location>
</feature>
<feature type="binding site" evidence="4">
    <location>
        <begin position="363"/>
        <end position="364"/>
    </location>
    <ligand>
        <name>S-methyl-5'-thioadenosine</name>
        <dbReference type="ChEBI" id="CHEBI:17509"/>
    </ligand>
</feature>
<dbReference type="GO" id="GO:0004766">
    <property type="term" value="F:spermidine synthase activity"/>
    <property type="evidence" value="ECO:0007669"/>
    <property type="project" value="UniProtKB-UniRule"/>
</dbReference>
<feature type="transmembrane region" description="Helical" evidence="4">
    <location>
        <begin position="192"/>
        <end position="210"/>
    </location>
</feature>
<dbReference type="InterPro" id="IPR001045">
    <property type="entry name" value="Spermi_synthase"/>
</dbReference>
<comment type="caution">
    <text evidence="7">The sequence shown here is derived from an EMBL/GenBank/DDBJ whole genome shotgun (WGS) entry which is preliminary data.</text>
</comment>
<dbReference type="PANTHER" id="PTHR43317">
    <property type="entry name" value="THERMOSPERMINE SYNTHASE ACAULIS5"/>
    <property type="match status" value="1"/>
</dbReference>
<dbReference type="InterPro" id="IPR036259">
    <property type="entry name" value="MFS_trans_sf"/>
</dbReference>
<protein>
    <recommendedName>
        <fullName evidence="4">Polyamine aminopropyltransferase</fullName>
    </recommendedName>
    <alternativeName>
        <fullName evidence="4">Putrescine aminopropyltransferase</fullName>
        <shortName evidence="4">PAPT</shortName>
    </alternativeName>
    <alternativeName>
        <fullName evidence="4">Spermidine synthase</fullName>
        <shortName evidence="4">SPDS</shortName>
        <shortName evidence="4">SPDSY</shortName>
        <ecNumber evidence="4">2.5.1.16</ecNumber>
    </alternativeName>
</protein>
<feature type="binding site" evidence="4">
    <location>
        <position position="256"/>
    </location>
    <ligand>
        <name>S-methyl-5'-thioadenosine</name>
        <dbReference type="ChEBI" id="CHEBI:17509"/>
    </ligand>
</feature>
<keyword evidence="4" id="KW-0812">Transmembrane</keyword>
<feature type="domain" description="PABS" evidence="6">
    <location>
        <begin position="229"/>
        <end position="465"/>
    </location>
</feature>
<dbReference type="PANTHER" id="PTHR43317:SF1">
    <property type="entry name" value="THERMOSPERMINE SYNTHASE ACAULIS5"/>
    <property type="match status" value="1"/>
</dbReference>
<dbReference type="EC" id="2.5.1.16" evidence="4"/>
<evidence type="ECO:0000259" key="6">
    <source>
        <dbReference type="PROSITE" id="PS51006"/>
    </source>
</evidence>
<feature type="transmembrane region" description="Helical" evidence="4">
    <location>
        <begin position="21"/>
        <end position="43"/>
    </location>
</feature>
<dbReference type="InterPro" id="IPR030374">
    <property type="entry name" value="PABS"/>
</dbReference>
<comment type="pathway">
    <text evidence="4">Amine and polyamine biosynthesis; spermidine biosynthesis; spermidine from putrescine: step 1/1.</text>
</comment>
<dbReference type="InterPro" id="IPR029063">
    <property type="entry name" value="SAM-dependent_MTases_sf"/>
</dbReference>
<accession>A0A0L6VZN4</accession>
<evidence type="ECO:0000256" key="3">
    <source>
        <dbReference type="ARBA" id="ARBA00023115"/>
    </source>
</evidence>
<evidence type="ECO:0000313" key="8">
    <source>
        <dbReference type="Proteomes" id="UP000037175"/>
    </source>
</evidence>
<feature type="active site" description="Proton acceptor" evidence="4 5">
    <location>
        <position position="381"/>
    </location>
</feature>
<dbReference type="EMBL" id="LGTE01000023">
    <property type="protein sequence ID" value="KNZ68730.1"/>
    <property type="molecule type" value="Genomic_DNA"/>
</dbReference>
<dbReference type="HAMAP" id="MF_00198">
    <property type="entry name" value="Spermidine_synth"/>
    <property type="match status" value="1"/>
</dbReference>
<feature type="transmembrane region" description="Helical" evidence="4">
    <location>
        <begin position="87"/>
        <end position="110"/>
    </location>
</feature>
<keyword evidence="4" id="KW-1003">Cell membrane</keyword>
<feature type="transmembrane region" description="Helical" evidence="4">
    <location>
        <begin position="217"/>
        <end position="234"/>
    </location>
</feature>
<proteinExistence type="inferred from homology"/>
<keyword evidence="3 4" id="KW-0620">Polyamine biosynthesis</keyword>
<keyword evidence="4" id="KW-0472">Membrane</keyword>
<comment type="caution">
    <text evidence="4">Lacks conserved residue(s) required for the propagation of feature annotation.</text>
</comment>
<dbReference type="Gene3D" id="3.40.50.150">
    <property type="entry name" value="Vaccinia Virus protein VP39"/>
    <property type="match status" value="1"/>
</dbReference>
<comment type="catalytic activity">
    <reaction evidence="4">
        <text>S-adenosyl 3-(methylsulfanyl)propylamine + putrescine = S-methyl-5'-thioadenosine + spermidine + H(+)</text>
        <dbReference type="Rhea" id="RHEA:12721"/>
        <dbReference type="ChEBI" id="CHEBI:15378"/>
        <dbReference type="ChEBI" id="CHEBI:17509"/>
        <dbReference type="ChEBI" id="CHEBI:57443"/>
        <dbReference type="ChEBI" id="CHEBI:57834"/>
        <dbReference type="ChEBI" id="CHEBI:326268"/>
        <dbReference type="EC" id="2.5.1.16"/>
    </reaction>
</comment>
<feature type="binding site" evidence="4">
    <location>
        <position position="336"/>
    </location>
    <ligand>
        <name>S-methyl-5'-thioadenosine</name>
        <dbReference type="ChEBI" id="CHEBI:17509"/>
    </ligand>
</feature>
<comment type="subcellular location">
    <subcellularLocation>
        <location evidence="4">Cell membrane</location>
        <topology evidence="4">Multi-pass membrane protein</topology>
    </subcellularLocation>
</comment>
<keyword evidence="4" id="KW-0745">Spermidine biosynthesis</keyword>
<comment type="function">
    <text evidence="4">Catalyzes the irreversible transfer of a propylamine group from the amino donor S-adenosylmethioninamine (decarboxy-AdoMet) to putrescine (1,4-diaminobutane) to yield spermidine.</text>
</comment>
<gene>
    <name evidence="4" type="primary">speE</name>
    <name evidence="7" type="ORF">Tfer_2725</name>
</gene>
<keyword evidence="8" id="KW-1185">Reference proteome</keyword>
<comment type="similarity">
    <text evidence="1 4">Belongs to the spermidine/spermine synthase family.</text>
</comment>
<evidence type="ECO:0000313" key="7">
    <source>
        <dbReference type="EMBL" id="KNZ68730.1"/>
    </source>
</evidence>
<dbReference type="SUPFAM" id="SSF103473">
    <property type="entry name" value="MFS general substrate transporter"/>
    <property type="match status" value="1"/>
</dbReference>
<dbReference type="NCBIfam" id="NF037959">
    <property type="entry name" value="MFS_SpdSyn"/>
    <property type="match status" value="1"/>
</dbReference>
<dbReference type="AlphaFoldDB" id="A0A0L6VZN4"/>
<feature type="transmembrane region" description="Helical" evidence="4">
    <location>
        <begin position="164"/>
        <end position="186"/>
    </location>
</feature>
<feature type="transmembrane region" description="Helical" evidence="4">
    <location>
        <begin position="122"/>
        <end position="143"/>
    </location>
</feature>
<dbReference type="SUPFAM" id="SSF53335">
    <property type="entry name" value="S-adenosyl-L-methionine-dependent methyltransferases"/>
    <property type="match status" value="1"/>
</dbReference>
<organism evidence="7 8">
    <name type="scientific">Thermincola ferriacetica</name>
    <dbReference type="NCBI Taxonomy" id="281456"/>
    <lineage>
        <taxon>Bacteria</taxon>
        <taxon>Bacillati</taxon>
        <taxon>Bacillota</taxon>
        <taxon>Clostridia</taxon>
        <taxon>Eubacteriales</taxon>
        <taxon>Thermincolaceae</taxon>
        <taxon>Thermincola</taxon>
    </lineage>
</organism>
<dbReference type="GO" id="GO:0005886">
    <property type="term" value="C:plasma membrane"/>
    <property type="evidence" value="ECO:0007669"/>
    <property type="project" value="UniProtKB-SubCell"/>
</dbReference>
<comment type="subunit">
    <text evidence="4">Homodimer or homotetramer.</text>
</comment>
<dbReference type="PROSITE" id="PS51006">
    <property type="entry name" value="PABS_2"/>
    <property type="match status" value="1"/>
</dbReference>
<keyword evidence="2 4" id="KW-0808">Transferase</keyword>
<dbReference type="UniPathway" id="UPA00248">
    <property type="reaction ID" value="UER00314"/>
</dbReference>
<dbReference type="CDD" id="cd02440">
    <property type="entry name" value="AdoMet_MTases"/>
    <property type="match status" value="1"/>
</dbReference>